<dbReference type="EMBL" id="JBBGZH010000002">
    <property type="protein sequence ID" value="MEJ5021439.1"/>
    <property type="molecule type" value="Genomic_DNA"/>
</dbReference>
<organism evidence="2 3">
    <name type="scientific">Ochrobactrum vermis</name>
    <dbReference type="NCBI Taxonomy" id="1827297"/>
    <lineage>
        <taxon>Bacteria</taxon>
        <taxon>Pseudomonadati</taxon>
        <taxon>Pseudomonadota</taxon>
        <taxon>Alphaproteobacteria</taxon>
        <taxon>Hyphomicrobiales</taxon>
        <taxon>Brucellaceae</taxon>
        <taxon>Brucella/Ochrobactrum group</taxon>
        <taxon>Ochrobactrum</taxon>
    </lineage>
</organism>
<evidence type="ECO:0000313" key="2">
    <source>
        <dbReference type="EMBL" id="MEJ5021439.1"/>
    </source>
</evidence>
<sequence length="107" mass="11753">MKANGNAERRDEIIASLLWYGTWFATAIIAVGVIMTVIEPSQSSTPLFISGYGIVKAGIAVFILLPIFRVMLTMYLFVRERDYVYAVIAATVLLIIATGIVVDFGSF</sequence>
<feature type="transmembrane region" description="Helical" evidence="1">
    <location>
        <begin position="83"/>
        <end position="102"/>
    </location>
</feature>
<name>A0ABU8PGW3_9HYPH</name>
<evidence type="ECO:0000256" key="1">
    <source>
        <dbReference type="SAM" id="Phobius"/>
    </source>
</evidence>
<protein>
    <submittedName>
        <fullName evidence="2">DUF1634 domain-containing protein</fullName>
    </submittedName>
</protein>
<keyword evidence="3" id="KW-1185">Reference proteome</keyword>
<dbReference type="Pfam" id="PF07843">
    <property type="entry name" value="DUF1634"/>
    <property type="match status" value="1"/>
</dbReference>
<feature type="transmembrane region" description="Helical" evidence="1">
    <location>
        <begin position="47"/>
        <end position="71"/>
    </location>
</feature>
<keyword evidence="1" id="KW-1133">Transmembrane helix</keyword>
<proteinExistence type="predicted"/>
<reference evidence="2 3" key="1">
    <citation type="submission" date="2023-12" db="EMBL/GenBank/DDBJ databases">
        <title>Gut-associated functions are favored during microbiome assembly across C. elegans life.</title>
        <authorList>
            <person name="Zimmermann J."/>
        </authorList>
    </citation>
    <scope>NUCLEOTIDE SEQUENCE [LARGE SCALE GENOMIC DNA]</scope>
    <source>
        <strain evidence="2 3">MYb71</strain>
    </source>
</reference>
<dbReference type="RefSeq" id="WP_105543878.1">
    <property type="nucleotide sequence ID" value="NZ_JBBGZH010000002.1"/>
</dbReference>
<comment type="caution">
    <text evidence="2">The sequence shown here is derived from an EMBL/GenBank/DDBJ whole genome shotgun (WGS) entry which is preliminary data.</text>
</comment>
<gene>
    <name evidence="2" type="ORF">WH297_17135</name>
</gene>
<feature type="transmembrane region" description="Helical" evidence="1">
    <location>
        <begin position="12"/>
        <end position="35"/>
    </location>
</feature>
<accession>A0ABU8PGW3</accession>
<keyword evidence="1" id="KW-0812">Transmembrane</keyword>
<keyword evidence="1" id="KW-0472">Membrane</keyword>
<evidence type="ECO:0000313" key="3">
    <source>
        <dbReference type="Proteomes" id="UP001375812"/>
    </source>
</evidence>
<dbReference type="InterPro" id="IPR012861">
    <property type="entry name" value="DUF1634"/>
</dbReference>
<dbReference type="Proteomes" id="UP001375812">
    <property type="component" value="Unassembled WGS sequence"/>
</dbReference>